<keyword evidence="1" id="KW-0472">Membrane</keyword>
<proteinExistence type="predicted"/>
<sequence length="137" mass="14717">MRSHLTSRALAHRLFDKALYALEAPAYSRTMSVLLYPVRSTELNLDRILVAPLSPAFLTAAASCCSANAVVRPVRLNLSSVTVLVKSGCDLLRVSAVSNFENRCKCVSVKNFSLLNCGTSGIVVFLVSVALCRQVGA</sequence>
<organism evidence="2 3">
    <name type="scientific">Batillaria attramentaria</name>
    <dbReference type="NCBI Taxonomy" id="370345"/>
    <lineage>
        <taxon>Eukaryota</taxon>
        <taxon>Metazoa</taxon>
        <taxon>Spiralia</taxon>
        <taxon>Lophotrochozoa</taxon>
        <taxon>Mollusca</taxon>
        <taxon>Gastropoda</taxon>
        <taxon>Caenogastropoda</taxon>
        <taxon>Sorbeoconcha</taxon>
        <taxon>Cerithioidea</taxon>
        <taxon>Batillariidae</taxon>
        <taxon>Batillaria</taxon>
    </lineage>
</organism>
<keyword evidence="1" id="KW-0812">Transmembrane</keyword>
<dbReference type="Proteomes" id="UP001519460">
    <property type="component" value="Unassembled WGS sequence"/>
</dbReference>
<feature type="transmembrane region" description="Helical" evidence="1">
    <location>
        <begin position="112"/>
        <end position="132"/>
    </location>
</feature>
<comment type="caution">
    <text evidence="2">The sequence shown here is derived from an EMBL/GenBank/DDBJ whole genome shotgun (WGS) entry which is preliminary data.</text>
</comment>
<protein>
    <submittedName>
        <fullName evidence="2">Uncharacterized protein</fullName>
    </submittedName>
</protein>
<dbReference type="EMBL" id="JACVVK020000178">
    <property type="protein sequence ID" value="KAK7486501.1"/>
    <property type="molecule type" value="Genomic_DNA"/>
</dbReference>
<gene>
    <name evidence="2" type="ORF">BaRGS_00022302</name>
</gene>
<evidence type="ECO:0000313" key="3">
    <source>
        <dbReference type="Proteomes" id="UP001519460"/>
    </source>
</evidence>
<reference evidence="2 3" key="1">
    <citation type="journal article" date="2023" name="Sci. Data">
        <title>Genome assembly of the Korean intertidal mud-creeper Batillaria attramentaria.</title>
        <authorList>
            <person name="Patra A.K."/>
            <person name="Ho P.T."/>
            <person name="Jun S."/>
            <person name="Lee S.J."/>
            <person name="Kim Y."/>
            <person name="Won Y.J."/>
        </authorList>
    </citation>
    <scope>NUCLEOTIDE SEQUENCE [LARGE SCALE GENOMIC DNA]</scope>
    <source>
        <strain evidence="2">Wonlab-2016</strain>
    </source>
</reference>
<keyword evidence="3" id="KW-1185">Reference proteome</keyword>
<evidence type="ECO:0000313" key="2">
    <source>
        <dbReference type="EMBL" id="KAK7486501.1"/>
    </source>
</evidence>
<accession>A0ABD0KHV0</accession>
<evidence type="ECO:0000256" key="1">
    <source>
        <dbReference type="SAM" id="Phobius"/>
    </source>
</evidence>
<name>A0ABD0KHV0_9CAEN</name>
<keyword evidence="1" id="KW-1133">Transmembrane helix</keyword>
<dbReference type="AlphaFoldDB" id="A0ABD0KHV0"/>